<keyword evidence="2" id="KW-1185">Reference proteome</keyword>
<gene>
    <name evidence="1" type="ORF">GCM10010384_54710</name>
</gene>
<reference evidence="2" key="1">
    <citation type="journal article" date="2019" name="Int. J. Syst. Evol. Microbiol.">
        <title>The Global Catalogue of Microorganisms (GCM) 10K type strain sequencing project: providing services to taxonomists for standard genome sequencing and annotation.</title>
        <authorList>
            <consortium name="The Broad Institute Genomics Platform"/>
            <consortium name="The Broad Institute Genome Sequencing Center for Infectious Disease"/>
            <person name="Wu L."/>
            <person name="Ma J."/>
        </authorList>
    </citation>
    <scope>NUCLEOTIDE SEQUENCE [LARGE SCALE GENOMIC DNA]</scope>
    <source>
        <strain evidence="2">JCM 4957</strain>
    </source>
</reference>
<dbReference type="Proteomes" id="UP000653308">
    <property type="component" value="Unassembled WGS sequence"/>
</dbReference>
<evidence type="ECO:0000313" key="2">
    <source>
        <dbReference type="Proteomes" id="UP000653308"/>
    </source>
</evidence>
<proteinExistence type="predicted"/>
<evidence type="ECO:0000313" key="1">
    <source>
        <dbReference type="EMBL" id="GGY40832.1"/>
    </source>
</evidence>
<organism evidence="1 2">
    <name type="scientific">Streptomyces djakartensis</name>
    <dbReference type="NCBI Taxonomy" id="68193"/>
    <lineage>
        <taxon>Bacteria</taxon>
        <taxon>Bacillati</taxon>
        <taxon>Actinomycetota</taxon>
        <taxon>Actinomycetes</taxon>
        <taxon>Kitasatosporales</taxon>
        <taxon>Streptomycetaceae</taxon>
        <taxon>Streptomyces</taxon>
    </lineage>
</organism>
<name>A0ABQ3ACI9_9ACTN</name>
<sequence length="152" mass="16575">MTFTTSGVAAAGVKATGSVTSALIGRYRPTGVPRLGSKEDRAEAYRRLLDASTRSFGYAYQFAHLRREAGRAADKVLLGQLPQLWETTSELMGALHGVRLCGTVPVWLCSREATADLHHFRRRSRGLRRSHRSRAAAAPLPILSGGTRLSRS</sequence>
<accession>A0ABQ3ACI9</accession>
<comment type="caution">
    <text evidence="1">The sequence shown here is derived from an EMBL/GenBank/DDBJ whole genome shotgun (WGS) entry which is preliminary data.</text>
</comment>
<dbReference type="RefSeq" id="WP_229864606.1">
    <property type="nucleotide sequence ID" value="NZ_BMWE01000019.1"/>
</dbReference>
<dbReference type="EMBL" id="BMWE01000019">
    <property type="protein sequence ID" value="GGY40832.1"/>
    <property type="molecule type" value="Genomic_DNA"/>
</dbReference>
<protein>
    <submittedName>
        <fullName evidence="1">Uncharacterized protein</fullName>
    </submittedName>
</protein>